<name>A0ABW6Q0T8_9ACTN</name>
<sequence>MNRSILVVYRPAAGRYAAQFRSVVEAAAGLGVSTVVLLPTGWQAPEADGLAQYHADLDDPAAVRAAVDGIVAEHRVERVFPLFEGDVLPAARARRDHGIPGLTPDQALNFRDKNVMHRRAEELGVRVARSCRPDTIGAVTEFAAEVGYPIVVKPYAGWACGRTYRVDGPEALERVWDEMGDDRHEYRVEEFIRGTEYHVDSLFKDGEPVFAQLSRYTYSILEYRDEPGGTVSRKHGLSPAEQRILDLNTVVLRGFGLGTGVVHAEFFLLDDGDVVFGEAGARAGGGSIVPAIEAGRGINLAGEWCRLELDPAHRTEARLGPEIGTEYLASDRYGRITAITGPDELKTLEKVLDADVWKGVGDVLAPPTASNDVLGWYVCEGTDFEDVRARFKTVRDAFRVETVPARTAPGGTTGPAAAAAADGQARSCG</sequence>
<evidence type="ECO:0000256" key="5">
    <source>
        <dbReference type="SAM" id="MobiDB-lite"/>
    </source>
</evidence>
<evidence type="ECO:0000313" key="7">
    <source>
        <dbReference type="EMBL" id="MFF1272810.1"/>
    </source>
</evidence>
<proteinExistence type="predicted"/>
<evidence type="ECO:0000259" key="6">
    <source>
        <dbReference type="PROSITE" id="PS50975"/>
    </source>
</evidence>
<evidence type="ECO:0000256" key="3">
    <source>
        <dbReference type="ARBA" id="ARBA00022840"/>
    </source>
</evidence>
<comment type="caution">
    <text evidence="7">The sequence shown here is derived from an EMBL/GenBank/DDBJ whole genome shotgun (WGS) entry which is preliminary data.</text>
</comment>
<dbReference type="SUPFAM" id="SSF56059">
    <property type="entry name" value="Glutathione synthetase ATP-binding domain-like"/>
    <property type="match status" value="1"/>
</dbReference>
<dbReference type="PANTHER" id="PTHR43585">
    <property type="entry name" value="FUMIPYRROLE BIOSYNTHESIS PROTEIN C"/>
    <property type="match status" value="1"/>
</dbReference>
<dbReference type="Gene3D" id="3.30.470.20">
    <property type="entry name" value="ATP-grasp fold, B domain"/>
    <property type="match status" value="1"/>
</dbReference>
<dbReference type="PANTHER" id="PTHR43585:SF2">
    <property type="entry name" value="ATP-GRASP ENZYME FSQD"/>
    <property type="match status" value="1"/>
</dbReference>
<keyword evidence="3 4" id="KW-0067">ATP-binding</keyword>
<dbReference type="Pfam" id="PF18603">
    <property type="entry name" value="LAL_C2"/>
    <property type="match status" value="1"/>
</dbReference>
<keyword evidence="8" id="KW-1185">Reference proteome</keyword>
<keyword evidence="2 4" id="KW-0547">Nucleotide-binding</keyword>
<dbReference type="InterPro" id="IPR011761">
    <property type="entry name" value="ATP-grasp"/>
</dbReference>
<evidence type="ECO:0000256" key="4">
    <source>
        <dbReference type="PROSITE-ProRule" id="PRU00409"/>
    </source>
</evidence>
<organism evidence="7 8">
    <name type="scientific">Streptomyces marokkonensis</name>
    <dbReference type="NCBI Taxonomy" id="324855"/>
    <lineage>
        <taxon>Bacteria</taxon>
        <taxon>Bacillati</taxon>
        <taxon>Actinomycetota</taxon>
        <taxon>Actinomycetes</taxon>
        <taxon>Kitasatosporales</taxon>
        <taxon>Streptomycetaceae</taxon>
        <taxon>Streptomyces</taxon>
    </lineage>
</organism>
<dbReference type="InterPro" id="IPR013815">
    <property type="entry name" value="ATP_grasp_subdomain_1"/>
</dbReference>
<dbReference type="Pfam" id="PF13535">
    <property type="entry name" value="ATP-grasp_4"/>
    <property type="match status" value="1"/>
</dbReference>
<dbReference type="Gene3D" id="3.30.1490.20">
    <property type="entry name" value="ATP-grasp fold, A domain"/>
    <property type="match status" value="1"/>
</dbReference>
<evidence type="ECO:0000313" key="8">
    <source>
        <dbReference type="Proteomes" id="UP001601627"/>
    </source>
</evidence>
<dbReference type="EMBL" id="JBHVZQ010000003">
    <property type="protein sequence ID" value="MFF1272810.1"/>
    <property type="molecule type" value="Genomic_DNA"/>
</dbReference>
<accession>A0ABW6Q0T8</accession>
<dbReference type="InterPro" id="IPR052032">
    <property type="entry name" value="ATP-dep_AA_Ligase"/>
</dbReference>
<feature type="domain" description="ATP-grasp" evidence="6">
    <location>
        <begin position="117"/>
        <end position="309"/>
    </location>
</feature>
<gene>
    <name evidence="7" type="ORF">ACFVZC_05280</name>
</gene>
<keyword evidence="1" id="KW-0436">Ligase</keyword>
<dbReference type="PROSITE" id="PS50975">
    <property type="entry name" value="ATP_GRASP"/>
    <property type="match status" value="1"/>
</dbReference>
<feature type="compositionally biased region" description="Low complexity" evidence="5">
    <location>
        <begin position="405"/>
        <end position="421"/>
    </location>
</feature>
<protein>
    <submittedName>
        <fullName evidence="7">ATP-grasp domain-containing protein</fullName>
    </submittedName>
</protein>
<feature type="region of interest" description="Disordered" evidence="5">
    <location>
        <begin position="405"/>
        <end position="429"/>
    </location>
</feature>
<dbReference type="RefSeq" id="WP_388233322.1">
    <property type="nucleotide sequence ID" value="NZ_JBHVZQ010000003.1"/>
</dbReference>
<evidence type="ECO:0000256" key="1">
    <source>
        <dbReference type="ARBA" id="ARBA00022598"/>
    </source>
</evidence>
<dbReference type="Proteomes" id="UP001601627">
    <property type="component" value="Unassembled WGS sequence"/>
</dbReference>
<reference evidence="7 8" key="1">
    <citation type="submission" date="2024-09" db="EMBL/GenBank/DDBJ databases">
        <title>The Natural Products Discovery Center: Release of the First 8490 Sequenced Strains for Exploring Actinobacteria Biosynthetic Diversity.</title>
        <authorList>
            <person name="Kalkreuter E."/>
            <person name="Kautsar S.A."/>
            <person name="Yang D."/>
            <person name="Bader C.D."/>
            <person name="Teijaro C.N."/>
            <person name="Fluegel L."/>
            <person name="Davis C.M."/>
            <person name="Simpson J.R."/>
            <person name="Lauterbach L."/>
            <person name="Steele A.D."/>
            <person name="Gui C."/>
            <person name="Meng S."/>
            <person name="Li G."/>
            <person name="Viehrig K."/>
            <person name="Ye F."/>
            <person name="Su P."/>
            <person name="Kiefer A.F."/>
            <person name="Nichols A."/>
            <person name="Cepeda A.J."/>
            <person name="Yan W."/>
            <person name="Fan B."/>
            <person name="Jiang Y."/>
            <person name="Adhikari A."/>
            <person name="Zheng C.-J."/>
            <person name="Schuster L."/>
            <person name="Cowan T.M."/>
            <person name="Smanski M.J."/>
            <person name="Chevrette M.G."/>
            <person name="De Carvalho L.P.S."/>
            <person name="Shen B."/>
        </authorList>
    </citation>
    <scope>NUCLEOTIDE SEQUENCE [LARGE SCALE GENOMIC DNA]</scope>
    <source>
        <strain evidence="7 8">NPDC058328</strain>
    </source>
</reference>
<dbReference type="InterPro" id="IPR040570">
    <property type="entry name" value="LAL_C2"/>
</dbReference>
<dbReference type="Gene3D" id="3.40.50.20">
    <property type="match status" value="1"/>
</dbReference>
<evidence type="ECO:0000256" key="2">
    <source>
        <dbReference type="ARBA" id="ARBA00022741"/>
    </source>
</evidence>